<organism evidence="3 4">
    <name type="scientific">Symbiodinium natans</name>
    <dbReference type="NCBI Taxonomy" id="878477"/>
    <lineage>
        <taxon>Eukaryota</taxon>
        <taxon>Sar</taxon>
        <taxon>Alveolata</taxon>
        <taxon>Dinophyceae</taxon>
        <taxon>Suessiales</taxon>
        <taxon>Symbiodiniaceae</taxon>
        <taxon>Symbiodinium</taxon>
    </lineage>
</organism>
<reference evidence="3" key="1">
    <citation type="submission" date="2021-02" db="EMBL/GenBank/DDBJ databases">
        <authorList>
            <person name="Dougan E. K."/>
            <person name="Rhodes N."/>
            <person name="Thang M."/>
            <person name="Chan C."/>
        </authorList>
    </citation>
    <scope>NUCLEOTIDE SEQUENCE</scope>
</reference>
<gene>
    <name evidence="3" type="primary">RE1</name>
    <name evidence="3" type="ORF">SNAT2548_LOCUS14075</name>
</gene>
<feature type="region of interest" description="Disordered" evidence="1">
    <location>
        <begin position="1"/>
        <end position="40"/>
    </location>
</feature>
<name>A0A812ML65_9DINO</name>
<dbReference type="EMBL" id="CAJNDS010001580">
    <property type="protein sequence ID" value="CAE7266153.1"/>
    <property type="molecule type" value="Genomic_DNA"/>
</dbReference>
<dbReference type="InterPro" id="IPR013103">
    <property type="entry name" value="RVT_2"/>
</dbReference>
<dbReference type="OrthoDB" id="418350at2759"/>
<evidence type="ECO:0000256" key="1">
    <source>
        <dbReference type="SAM" id="MobiDB-lite"/>
    </source>
</evidence>
<keyword evidence="4" id="KW-1185">Reference proteome</keyword>
<evidence type="ECO:0000259" key="2">
    <source>
        <dbReference type="Pfam" id="PF07727"/>
    </source>
</evidence>
<accession>A0A812ML65</accession>
<dbReference type="Pfam" id="PF07727">
    <property type="entry name" value="RVT_2"/>
    <property type="match status" value="1"/>
</dbReference>
<evidence type="ECO:0000313" key="3">
    <source>
        <dbReference type="EMBL" id="CAE7266153.1"/>
    </source>
</evidence>
<dbReference type="AlphaFoldDB" id="A0A812ML65"/>
<proteinExistence type="predicted"/>
<sequence length="795" mass="88928">MLTYEDLTNQNSQDPPTDEDVLMESPHERDEGDGCESSIDLDVGDVMGDTDMMSPPADVLRCATSPGWHVSNGGNPVLVDFHAFAYRSCSPKYVSRTFPFRTTWARTPFGWRRLENDARWTELENPIGPLPEAPVRALVTVFSSRSKRDIAQDSVPECIKRRRRANQVLWTLDRGSETFVASSVKLKRMIEKEIPESKIPAHQREAFEQAKLKEWNSWEEFDSVEVLTVSESERIVRESPERVLRSRFVLRDKNAGLVESGVPLPLKAKARLCVQGQYCPDSLSGNVKLDSPTIQRVSTYLFLHLVASWGWVQQLRVGDISSAFLQGHESSGAPLYMHQPKGGLPGMQPGQILRLRKPVYGQPNAPRAWFDALSDALMKELGFERSVLDPALFFARESDGRLIGALIVHVDDIMIATDGSCKAERMVKLLHERFPFGEWRRASEAAEGEGVKYCGKRVVVRGTAGDEFLEVHQDELCEGRLEKVPLDPGRKECLHESVTVEEKTNFRSTVGSLQWLCNQTRPDISFEVNQLQKRVNSLKVEDVLRVNKLVDEVKKHRHCLQFRNLGKDVEVTVYHDAALFNSVGQELDEEEAQEMFTLEGGKRCVHSQRGCVVGLISKSSSKNVGGVPFDIVDWKSATIRRVVESSFAAETQSAVAAHGMGRYVQAALGEMKYGSFIIGACEEEQWQSVVPMNMCTDCKSVYDCVRKEGLGISDKSSVILVTLLRQLCSVFAGDKTKLFWIPTRFQLADALTKSGLGRAFRLNCQTATFHGESLRALKLGNSSVKKEFSTSANSA</sequence>
<feature type="domain" description="Reverse transcriptase Ty1/copia-type" evidence="2">
    <location>
        <begin position="266"/>
        <end position="436"/>
    </location>
</feature>
<comment type="caution">
    <text evidence="3">The sequence shown here is derived from an EMBL/GenBank/DDBJ whole genome shotgun (WGS) entry which is preliminary data.</text>
</comment>
<evidence type="ECO:0000313" key="4">
    <source>
        <dbReference type="Proteomes" id="UP000604046"/>
    </source>
</evidence>
<protein>
    <submittedName>
        <fullName evidence="3">RE1 protein</fullName>
    </submittedName>
</protein>
<dbReference type="Proteomes" id="UP000604046">
    <property type="component" value="Unassembled WGS sequence"/>
</dbReference>
<feature type="compositionally biased region" description="Polar residues" evidence="1">
    <location>
        <begin position="1"/>
        <end position="15"/>
    </location>
</feature>